<comment type="caution">
    <text evidence="3">The sequence shown here is derived from an EMBL/GenBank/DDBJ whole genome shotgun (WGS) entry which is preliminary data.</text>
</comment>
<proteinExistence type="predicted"/>
<evidence type="ECO:0000313" key="4">
    <source>
        <dbReference type="Proteomes" id="UP000260823"/>
    </source>
</evidence>
<dbReference type="Gene3D" id="3.40.50.1980">
    <property type="entry name" value="Nitrogenase molybdenum iron protein domain"/>
    <property type="match status" value="2"/>
</dbReference>
<keyword evidence="1" id="KW-0732">Signal</keyword>
<evidence type="ECO:0000256" key="1">
    <source>
        <dbReference type="ARBA" id="ARBA00022729"/>
    </source>
</evidence>
<dbReference type="RefSeq" id="WP_117381698.1">
    <property type="nucleotide sequence ID" value="NZ_QWDE01000001.1"/>
</dbReference>
<dbReference type="InterPro" id="IPR054828">
    <property type="entry name" value="Vit_B12_bind_prot"/>
</dbReference>
<sequence length="261" mass="29188">MPVFSDQLNRAVYTLDFPQQIISIVPSQTELLFYLGLGERVVGITNYCIHPSPDVRTVTKIGGTKKLDMQAIHSLKPDLIIANKEENERSQVEALMKHYPVWVSDIADLNDALEMINGVGQITGSFIAANHLVNNIALAFNGIHQLMSSKSAAYFIWRKPYMVAGKGTFIDQMMGYCGLINVFDVGRYPIVTATDLIAAAPKVILLSTEPYPFVEKHLEEFKRMVPNADIILVDGEMFSWYGSRLLLAPKYFNSLIFGLQP</sequence>
<feature type="domain" description="Fe/B12 periplasmic-binding" evidence="2">
    <location>
        <begin position="20"/>
        <end position="261"/>
    </location>
</feature>
<dbReference type="InterPro" id="IPR050902">
    <property type="entry name" value="ABC_Transporter_SBP"/>
</dbReference>
<dbReference type="PANTHER" id="PTHR30535">
    <property type="entry name" value="VITAMIN B12-BINDING PROTEIN"/>
    <property type="match status" value="1"/>
</dbReference>
<reference evidence="3 4" key="1">
    <citation type="submission" date="2018-08" db="EMBL/GenBank/DDBJ databases">
        <title>Mucilaginibacter terrae sp. nov., isolated from manganese diggings.</title>
        <authorList>
            <person name="Huang Y."/>
            <person name="Zhou Z."/>
        </authorList>
    </citation>
    <scope>NUCLEOTIDE SEQUENCE [LARGE SCALE GENOMIC DNA]</scope>
    <source>
        <strain evidence="3 4">ZH6</strain>
    </source>
</reference>
<name>A0A3E2NUU4_9SPHI</name>
<dbReference type="PANTHER" id="PTHR30535:SF35">
    <property type="entry name" value="PERIPLASMIC BINDING PROTEIN"/>
    <property type="match status" value="1"/>
</dbReference>
<evidence type="ECO:0000259" key="2">
    <source>
        <dbReference type="PROSITE" id="PS50983"/>
    </source>
</evidence>
<dbReference type="SUPFAM" id="SSF53807">
    <property type="entry name" value="Helical backbone' metal receptor"/>
    <property type="match status" value="1"/>
</dbReference>
<keyword evidence="4" id="KW-1185">Reference proteome</keyword>
<dbReference type="EMBL" id="QWDE01000001">
    <property type="protein sequence ID" value="RFZ84796.1"/>
    <property type="molecule type" value="Genomic_DNA"/>
</dbReference>
<dbReference type="NCBIfam" id="NF038402">
    <property type="entry name" value="TroA_like"/>
    <property type="match status" value="1"/>
</dbReference>
<dbReference type="OrthoDB" id="9816357at2"/>
<dbReference type="Proteomes" id="UP000260823">
    <property type="component" value="Unassembled WGS sequence"/>
</dbReference>
<dbReference type="AlphaFoldDB" id="A0A3E2NUU4"/>
<gene>
    <name evidence="3" type="ORF">DYU05_04090</name>
</gene>
<accession>A0A3E2NUU4</accession>
<protein>
    <submittedName>
        <fullName evidence="3">Cobalamin-binding protein</fullName>
    </submittedName>
</protein>
<dbReference type="PROSITE" id="PS50983">
    <property type="entry name" value="FE_B12_PBP"/>
    <property type="match status" value="1"/>
</dbReference>
<organism evidence="3 4">
    <name type="scientific">Mucilaginibacter terrenus</name>
    <dbReference type="NCBI Taxonomy" id="2482727"/>
    <lineage>
        <taxon>Bacteria</taxon>
        <taxon>Pseudomonadati</taxon>
        <taxon>Bacteroidota</taxon>
        <taxon>Sphingobacteriia</taxon>
        <taxon>Sphingobacteriales</taxon>
        <taxon>Sphingobacteriaceae</taxon>
        <taxon>Mucilaginibacter</taxon>
    </lineage>
</organism>
<dbReference type="InterPro" id="IPR002491">
    <property type="entry name" value="ABC_transptr_periplasmic_BD"/>
</dbReference>
<evidence type="ECO:0000313" key="3">
    <source>
        <dbReference type="EMBL" id="RFZ84796.1"/>
    </source>
</evidence>
<dbReference type="Pfam" id="PF01497">
    <property type="entry name" value="Peripla_BP_2"/>
    <property type="match status" value="1"/>
</dbReference>